<feature type="region of interest" description="Disordered" evidence="1">
    <location>
        <begin position="77"/>
        <end position="99"/>
    </location>
</feature>
<keyword evidence="2" id="KW-0812">Transmembrane</keyword>
<evidence type="ECO:0000313" key="3">
    <source>
        <dbReference type="EMBL" id="RHZ62373.1"/>
    </source>
</evidence>
<dbReference type="Proteomes" id="UP000266861">
    <property type="component" value="Unassembled WGS sequence"/>
</dbReference>
<feature type="transmembrane region" description="Helical" evidence="2">
    <location>
        <begin position="46"/>
        <end position="69"/>
    </location>
</feature>
<gene>
    <name evidence="3" type="ORF">Glove_340g22</name>
</gene>
<organism evidence="3 4">
    <name type="scientific">Diversispora epigaea</name>
    <dbReference type="NCBI Taxonomy" id="1348612"/>
    <lineage>
        <taxon>Eukaryota</taxon>
        <taxon>Fungi</taxon>
        <taxon>Fungi incertae sedis</taxon>
        <taxon>Mucoromycota</taxon>
        <taxon>Glomeromycotina</taxon>
        <taxon>Glomeromycetes</taxon>
        <taxon>Diversisporales</taxon>
        <taxon>Diversisporaceae</taxon>
        <taxon>Diversispora</taxon>
    </lineage>
</organism>
<reference evidence="3 4" key="1">
    <citation type="submission" date="2018-08" db="EMBL/GenBank/DDBJ databases">
        <title>Genome and evolution of the arbuscular mycorrhizal fungus Diversispora epigaea (formerly Glomus versiforme) and its bacterial endosymbionts.</title>
        <authorList>
            <person name="Sun X."/>
            <person name="Fei Z."/>
            <person name="Harrison M."/>
        </authorList>
    </citation>
    <scope>NUCLEOTIDE SEQUENCE [LARGE SCALE GENOMIC DNA]</scope>
    <source>
        <strain evidence="3 4">IT104</strain>
    </source>
</reference>
<keyword evidence="2" id="KW-0472">Membrane</keyword>
<evidence type="ECO:0000256" key="1">
    <source>
        <dbReference type="SAM" id="MobiDB-lite"/>
    </source>
</evidence>
<dbReference type="AlphaFoldDB" id="A0A397HMD9"/>
<keyword evidence="4" id="KW-1185">Reference proteome</keyword>
<protein>
    <submittedName>
        <fullName evidence="3">Uncharacterized protein</fullName>
    </submittedName>
</protein>
<feature type="compositionally biased region" description="Acidic residues" evidence="1">
    <location>
        <begin position="89"/>
        <end position="99"/>
    </location>
</feature>
<proteinExistence type="predicted"/>
<name>A0A397HMD9_9GLOM</name>
<evidence type="ECO:0000256" key="2">
    <source>
        <dbReference type="SAM" id="Phobius"/>
    </source>
</evidence>
<evidence type="ECO:0000313" key="4">
    <source>
        <dbReference type="Proteomes" id="UP000266861"/>
    </source>
</evidence>
<sequence length="99" mass="11814">MNIFLSLFAIDFLSVYSKYTQKYTEIYLNDFCNDWHRKNFGGKTRLITQVGLVVVVLWWCRNGVYVYLFTKQRYLPLNKDNDNNKDNNNDDNDNNDNKG</sequence>
<feature type="compositionally biased region" description="Basic and acidic residues" evidence="1">
    <location>
        <begin position="79"/>
        <end position="88"/>
    </location>
</feature>
<comment type="caution">
    <text evidence="3">The sequence shown here is derived from an EMBL/GenBank/DDBJ whole genome shotgun (WGS) entry which is preliminary data.</text>
</comment>
<dbReference type="EMBL" id="PQFF01000310">
    <property type="protein sequence ID" value="RHZ62373.1"/>
    <property type="molecule type" value="Genomic_DNA"/>
</dbReference>
<accession>A0A397HMD9</accession>
<keyword evidence="2" id="KW-1133">Transmembrane helix</keyword>